<feature type="region of interest" description="Disordered" evidence="6">
    <location>
        <begin position="103"/>
        <end position="148"/>
    </location>
</feature>
<dbReference type="Pfam" id="PF01810">
    <property type="entry name" value="LysE"/>
    <property type="match status" value="1"/>
</dbReference>
<gene>
    <name evidence="8" type="ORF">CBE74_05320</name>
</gene>
<feature type="transmembrane region" description="Helical" evidence="7">
    <location>
        <begin position="190"/>
        <end position="212"/>
    </location>
</feature>
<reference evidence="8 9" key="4">
    <citation type="journal article" date="2020" name="PLoS ONE">
        <title>Taxonomic classification of strain PO100/5 shows a broader geographic distribution and genetic markers of the recently described Corynebacterium silvaticum.</title>
        <authorList>
            <person name="Viana M.V.C."/>
            <person name="Profeta R."/>
            <person name="da Silva A.L."/>
            <person name="Hurtado R."/>
            <person name="Cerqueira J.C."/>
            <person name="Ribeiro B.F.S."/>
            <person name="Almeida M.O."/>
            <person name="Morais-Rodrigues F."/>
            <person name="Soares S.C."/>
            <person name="Oliveira M."/>
            <person name="Tavares L."/>
            <person name="Figueiredo H."/>
            <person name="Wattam A.R."/>
            <person name="Barh D."/>
            <person name="Ghosh P."/>
            <person name="Silva A."/>
            <person name="Azevedo V."/>
        </authorList>
    </citation>
    <scope>NUCLEOTIDE SEQUENCE [LARGE SCALE GENOMIC DNA]</scope>
    <source>
        <strain evidence="8 9">PO100/5</strain>
    </source>
</reference>
<reference evidence="8 9" key="3">
    <citation type="journal article" date="2020" name="Int. J. Syst. Evol. Microbiol.">
        <title>Corynebacterium silvaticum sp. nov., a unique group of NTTB corynebacteria in wild boar and roe deer.</title>
        <authorList>
            <person name="Dangel A."/>
            <person name="Berger A."/>
            <person name="Rau J."/>
            <person name="Eisenberg T."/>
            <person name="Kampfer P."/>
            <person name="Margos G."/>
            <person name="Contzen M."/>
            <person name="Busse H.J."/>
            <person name="Konrad R."/>
            <person name="Peters M."/>
            <person name="Sting R."/>
            <person name="Sing A."/>
        </authorList>
    </citation>
    <scope>NUCLEOTIDE SEQUENCE [LARGE SCALE GENOMIC DNA]</scope>
    <source>
        <strain evidence="8 9">PO100/5</strain>
    </source>
</reference>
<dbReference type="EMBL" id="CP021417">
    <property type="protein sequence ID" value="ARU46007.1"/>
    <property type="molecule type" value="Genomic_DNA"/>
</dbReference>
<reference evidence="8 9" key="2">
    <citation type="journal article" date="2020" name="Antonie Van Leeuwenhoek">
        <title>Phylogenomic characterisation of a novel corynebacterial species pathogenic to animals.</title>
        <authorList>
            <person name="Moller J."/>
            <person name="Musella L."/>
            <person name="Melnikov V."/>
            <person name="Geissdorfer W."/>
            <person name="Burkovski A."/>
            <person name="Sangal V."/>
        </authorList>
    </citation>
    <scope>NUCLEOTIDE SEQUENCE [LARGE SCALE GENOMIC DNA]</scope>
    <source>
        <strain evidence="8 9">PO100/5</strain>
    </source>
</reference>
<dbReference type="OrthoDB" id="5638726at2"/>
<dbReference type="GO" id="GO:0015171">
    <property type="term" value="F:amino acid transmembrane transporter activity"/>
    <property type="evidence" value="ECO:0007669"/>
    <property type="project" value="TreeGrafter"/>
</dbReference>
<accession>A0A7Y4LJF9</accession>
<reference evidence="8 9" key="1">
    <citation type="journal article" date="2014" name="BMC Vet. Res.">
        <title>First report of Corynebacterium pseudotuberculosis from caseous lymphadenitis lesions in Black Alentejano pig (Sus scrofa domesticus).</title>
        <authorList>
            <person name="Oliveira M."/>
            <person name="Barroco C."/>
            <person name="Mottola C."/>
            <person name="Santos R."/>
            <person name="Lemsaddek A."/>
            <person name="Tavares L."/>
            <person name="Semedo-Lemsaddek T."/>
        </authorList>
    </citation>
    <scope>NUCLEOTIDE SEQUENCE [LARGE SCALE GENOMIC DNA]</scope>
    <source>
        <strain evidence="8 9">PO100/5</strain>
    </source>
</reference>
<feature type="transmembrane region" description="Helical" evidence="7">
    <location>
        <begin position="156"/>
        <end position="178"/>
    </location>
</feature>
<keyword evidence="2" id="KW-1003">Cell membrane</keyword>
<keyword evidence="5 7" id="KW-0472">Membrane</keyword>
<dbReference type="Proteomes" id="UP000195652">
    <property type="component" value="Chromosome"/>
</dbReference>
<evidence type="ECO:0000256" key="1">
    <source>
        <dbReference type="ARBA" id="ARBA00004651"/>
    </source>
</evidence>
<evidence type="ECO:0000256" key="4">
    <source>
        <dbReference type="ARBA" id="ARBA00022989"/>
    </source>
</evidence>
<dbReference type="PANTHER" id="PTHR30086:SF20">
    <property type="entry name" value="ARGININE EXPORTER PROTEIN ARGO-RELATED"/>
    <property type="match status" value="1"/>
</dbReference>
<dbReference type="AlphaFoldDB" id="A0A7Y4LJF9"/>
<evidence type="ECO:0000256" key="2">
    <source>
        <dbReference type="ARBA" id="ARBA00022475"/>
    </source>
</evidence>
<keyword evidence="9" id="KW-1185">Reference proteome</keyword>
<feature type="transmembrane region" description="Helical" evidence="7">
    <location>
        <begin position="66"/>
        <end position="84"/>
    </location>
</feature>
<proteinExistence type="predicted"/>
<dbReference type="RefSeq" id="WP_087453829.1">
    <property type="nucleotide sequence ID" value="NZ_CP021417.2"/>
</dbReference>
<feature type="transmembrane region" description="Helical" evidence="7">
    <location>
        <begin position="224"/>
        <end position="244"/>
    </location>
</feature>
<evidence type="ECO:0000313" key="8">
    <source>
        <dbReference type="EMBL" id="ARU46007.1"/>
    </source>
</evidence>
<evidence type="ECO:0000313" key="9">
    <source>
        <dbReference type="Proteomes" id="UP000195652"/>
    </source>
</evidence>
<comment type="subcellular location">
    <subcellularLocation>
        <location evidence="1">Cell membrane</location>
        <topology evidence="1">Multi-pass membrane protein</topology>
    </subcellularLocation>
</comment>
<dbReference type="GeneID" id="75007680"/>
<evidence type="ECO:0000256" key="6">
    <source>
        <dbReference type="SAM" id="MobiDB-lite"/>
    </source>
</evidence>
<name>A0A7Y4LJF9_9CORY</name>
<dbReference type="KEGG" id="csil:CBE74_05320"/>
<dbReference type="InterPro" id="IPR001123">
    <property type="entry name" value="LeuE-type"/>
</dbReference>
<evidence type="ECO:0000256" key="7">
    <source>
        <dbReference type="SAM" id="Phobius"/>
    </source>
</evidence>
<organism evidence="8 9">
    <name type="scientific">Corynebacterium silvaticum</name>
    <dbReference type="NCBI Taxonomy" id="2320431"/>
    <lineage>
        <taxon>Bacteria</taxon>
        <taxon>Bacillati</taxon>
        <taxon>Actinomycetota</taxon>
        <taxon>Actinomycetes</taxon>
        <taxon>Mycobacteriales</taxon>
        <taxon>Corynebacteriaceae</taxon>
        <taxon>Corynebacterium</taxon>
    </lineage>
</organism>
<evidence type="ECO:0000256" key="5">
    <source>
        <dbReference type="ARBA" id="ARBA00023136"/>
    </source>
</evidence>
<keyword evidence="3 7" id="KW-0812">Transmembrane</keyword>
<dbReference type="PANTHER" id="PTHR30086">
    <property type="entry name" value="ARGININE EXPORTER PROTEIN ARGO"/>
    <property type="match status" value="1"/>
</dbReference>
<keyword evidence="4 7" id="KW-1133">Transmembrane helix</keyword>
<feature type="transmembrane region" description="Helical" evidence="7">
    <location>
        <begin position="37"/>
        <end position="60"/>
    </location>
</feature>
<evidence type="ECO:0000256" key="3">
    <source>
        <dbReference type="ARBA" id="ARBA00022692"/>
    </source>
</evidence>
<dbReference type="GO" id="GO:0005886">
    <property type="term" value="C:plasma membrane"/>
    <property type="evidence" value="ECO:0007669"/>
    <property type="project" value="UniProtKB-SubCell"/>
</dbReference>
<sequence>MSIAIAGFLMGLSLIVAIGPQNALIIRQGVKREGVLAVLLVCIISDVILIFGGTAGVGALVERAPIALVALKWLGAAYLLYFGISCWRDALKRRGDALTVEESEPEYAESSEMHSRQHGNSSLITAPKTRLGKPSRRSTEQQNTAHDAHRPWVKPALAALAFTWLNPAAYIDVLVMLGGIANQHGETGRWVFAAGALAASFVWFPFIGFTSLRFAHVLARPTVWRYINVAIGVIMFIMCFRLLMH</sequence>
<protein>
    <submittedName>
        <fullName evidence="8">LysE/ArgO family amino acid transporter</fullName>
    </submittedName>
</protein>
<feature type="transmembrane region" description="Helical" evidence="7">
    <location>
        <begin position="6"/>
        <end position="25"/>
    </location>
</feature>